<comment type="caution">
    <text evidence="1">The sequence shown here is derived from an EMBL/GenBank/DDBJ whole genome shotgun (WGS) entry which is preliminary data.</text>
</comment>
<gene>
    <name evidence="1" type="primary">cas7u</name>
    <name evidence="1" type="ORF">ACFVKH_19155</name>
</gene>
<evidence type="ECO:0000313" key="2">
    <source>
        <dbReference type="Proteomes" id="UP001600165"/>
    </source>
</evidence>
<sequence length="321" mass="35389">MDFSALKDQTRLLIEADLAPLQGTRFQPTGFPDLGTARYKLPGENIEMVLLESPQSIANRLETTIWAGTDVVDSLKGISYVIVQQDGEVLTNSLLEAHRLNSYYILEGTDKSFFNQLKSELDFPSEGPVDFHKLAVVLARYDINSLLHGIFLAKKEIAGGRFKLARALSGFIEARNIEVVASGGVKNDLVNPSADAKKGGGNIPFHREEYAAEKITAYFSLDLAQIRGYRLGVVVEDLLIAIAIWKIQRFLERGLRLRTACDLDCTSVQVKRPQNGFELPDHQALTKALPNLVQAVTEAGIFADPPVTTVQYQAEKAGSKK</sequence>
<dbReference type="Pfam" id="PF09617">
    <property type="entry name" value="Cas_GSU0053"/>
    <property type="match status" value="1"/>
</dbReference>
<reference evidence="1 2" key="1">
    <citation type="submission" date="2024-10" db="EMBL/GenBank/DDBJ databases">
        <authorList>
            <person name="Ratan Roy A."/>
            <person name="Morales Sandoval P.H."/>
            <person name="De Los Santos Villalobos S."/>
            <person name="Chakraborty S."/>
            <person name="Mukherjee J."/>
        </authorList>
    </citation>
    <scope>NUCLEOTIDE SEQUENCE [LARGE SCALE GENOMIC DNA]</scope>
    <source>
        <strain evidence="1 2">S1</strain>
    </source>
</reference>
<name>A0ABW6IKA9_9CYAN</name>
<dbReference type="Proteomes" id="UP001600165">
    <property type="component" value="Unassembled WGS sequence"/>
</dbReference>
<proteinExistence type="predicted"/>
<dbReference type="InterPro" id="IPR013403">
    <property type="entry name" value="CRISPR-assoc_prot_Csb1/Cas7u"/>
</dbReference>
<keyword evidence="2" id="KW-1185">Reference proteome</keyword>
<dbReference type="EMBL" id="JBHZOL010000109">
    <property type="protein sequence ID" value="MFE4108404.1"/>
    <property type="molecule type" value="Genomic_DNA"/>
</dbReference>
<accession>A0ABW6IKA9</accession>
<organism evidence="1 2">
    <name type="scientific">Almyronema epifaneia S1</name>
    <dbReference type="NCBI Taxonomy" id="2991925"/>
    <lineage>
        <taxon>Bacteria</taxon>
        <taxon>Bacillati</taxon>
        <taxon>Cyanobacteriota</taxon>
        <taxon>Cyanophyceae</taxon>
        <taxon>Nodosilineales</taxon>
        <taxon>Nodosilineaceae</taxon>
        <taxon>Almyronema</taxon>
        <taxon>Almyronema epifaneia</taxon>
    </lineage>
</organism>
<dbReference type="RefSeq" id="WP_377968035.1">
    <property type="nucleotide sequence ID" value="NZ_JBHZOL010000109.1"/>
</dbReference>
<dbReference type="NCBIfam" id="TIGR02570">
    <property type="entry name" value="cas7_GSU0053"/>
    <property type="match status" value="1"/>
</dbReference>
<evidence type="ECO:0000313" key="1">
    <source>
        <dbReference type="EMBL" id="MFE4108404.1"/>
    </source>
</evidence>
<protein>
    <submittedName>
        <fullName evidence="1">Type I-U CRISPR-associated RAMP protein Csb1/Cas7u</fullName>
    </submittedName>
</protein>